<dbReference type="GO" id="GO:0005634">
    <property type="term" value="C:nucleus"/>
    <property type="evidence" value="ECO:0007669"/>
    <property type="project" value="TreeGrafter"/>
</dbReference>
<dbReference type="AlphaFoldDB" id="G0TV79"/>
<dbReference type="CDD" id="cd03028">
    <property type="entry name" value="GRX_PICOT_like"/>
    <property type="match status" value="1"/>
</dbReference>
<evidence type="ECO:0000259" key="4">
    <source>
        <dbReference type="Pfam" id="PF00085"/>
    </source>
</evidence>
<dbReference type="InterPro" id="IPR004480">
    <property type="entry name" value="Monothiol_GRX-rel"/>
</dbReference>
<organism evidence="6">
    <name type="scientific">Trypanosoma vivax (strain Y486)</name>
    <dbReference type="NCBI Taxonomy" id="1055687"/>
    <lineage>
        <taxon>Eukaryota</taxon>
        <taxon>Discoba</taxon>
        <taxon>Euglenozoa</taxon>
        <taxon>Kinetoplastea</taxon>
        <taxon>Metakinetoplastina</taxon>
        <taxon>Trypanosomatida</taxon>
        <taxon>Trypanosomatidae</taxon>
        <taxon>Trypanosoma</taxon>
        <taxon>Duttonella</taxon>
    </lineage>
</organism>
<sequence>MRKVASTTDFDKLKGMTNYLGIVTHFSASWCEPCALVNEMLEAHAKKYEGSVLFVQVDTELLGELCNTECVDCVPFIAFYRRSEKGQERVAHVIGGKSDQIEQNIISLFGNGHDTQDSFPDIQSYLKYLTTRSGIVIFITGTPSMPRCGFTAKLITLLDELGANFLYYDVWASDEVCEGLKKFSEWPTYPQVYVDGEFIGGYDICVELKASGELKSVLKL</sequence>
<dbReference type="InterPro" id="IPR002109">
    <property type="entry name" value="Glutaredoxin"/>
</dbReference>
<dbReference type="VEuPathDB" id="TriTrypDB:TvY486_0500540"/>
<reference evidence="6" key="1">
    <citation type="journal article" date="2012" name="Proc. Natl. Acad. Sci. U.S.A.">
        <title>Antigenic diversity is generated by distinct evolutionary mechanisms in African trypanosome species.</title>
        <authorList>
            <person name="Jackson A.P."/>
            <person name="Berry A."/>
            <person name="Aslett M."/>
            <person name="Allison H.C."/>
            <person name="Burton P."/>
            <person name="Vavrova-Anderson J."/>
            <person name="Brown R."/>
            <person name="Browne H."/>
            <person name="Corton N."/>
            <person name="Hauser H."/>
            <person name="Gamble J."/>
            <person name="Gilderthorp R."/>
            <person name="Marcello L."/>
            <person name="McQuillan J."/>
            <person name="Otto T.D."/>
            <person name="Quail M.A."/>
            <person name="Sanders M.J."/>
            <person name="van Tonder A."/>
            <person name="Ginger M.L."/>
            <person name="Field M.C."/>
            <person name="Barry J.D."/>
            <person name="Hertz-Fowler C."/>
            <person name="Berriman M."/>
        </authorList>
    </citation>
    <scope>NUCLEOTIDE SEQUENCE</scope>
    <source>
        <strain evidence="6">Y486</strain>
    </source>
</reference>
<dbReference type="InterPro" id="IPR036249">
    <property type="entry name" value="Thioredoxin-like_sf"/>
</dbReference>
<dbReference type="PROSITE" id="PS00194">
    <property type="entry name" value="THIOREDOXIN_1"/>
    <property type="match status" value="1"/>
</dbReference>
<keyword evidence="1" id="KW-0479">Metal-binding</keyword>
<dbReference type="GO" id="GO:0006879">
    <property type="term" value="P:intracellular iron ion homeostasis"/>
    <property type="evidence" value="ECO:0007669"/>
    <property type="project" value="TreeGrafter"/>
</dbReference>
<evidence type="ECO:0000313" key="6">
    <source>
        <dbReference type="EMBL" id="CCC47845.1"/>
    </source>
</evidence>
<protein>
    <submittedName>
        <fullName evidence="6">Putative thioredoxin-like protein</fullName>
    </submittedName>
</protein>
<dbReference type="Pfam" id="PF00462">
    <property type="entry name" value="Glutaredoxin"/>
    <property type="match status" value="1"/>
</dbReference>
<dbReference type="GO" id="GO:0005829">
    <property type="term" value="C:cytosol"/>
    <property type="evidence" value="ECO:0007669"/>
    <property type="project" value="TreeGrafter"/>
</dbReference>
<keyword evidence="2" id="KW-0408">Iron</keyword>
<dbReference type="PANTHER" id="PTHR10293:SF73">
    <property type="entry name" value="GLUTAREDOXIN-3"/>
    <property type="match status" value="1"/>
</dbReference>
<feature type="domain" description="Glutaredoxin" evidence="5">
    <location>
        <begin position="135"/>
        <end position="199"/>
    </location>
</feature>
<dbReference type="SUPFAM" id="SSF52833">
    <property type="entry name" value="Thioredoxin-like"/>
    <property type="match status" value="2"/>
</dbReference>
<dbReference type="GO" id="GO:0046872">
    <property type="term" value="F:metal ion binding"/>
    <property type="evidence" value="ECO:0007669"/>
    <property type="project" value="UniProtKB-KW"/>
</dbReference>
<dbReference type="InterPro" id="IPR033658">
    <property type="entry name" value="GRX_PICOT-like"/>
</dbReference>
<dbReference type="InterPro" id="IPR017937">
    <property type="entry name" value="Thioredoxin_CS"/>
</dbReference>
<accession>G0TV79</accession>
<evidence type="ECO:0000256" key="3">
    <source>
        <dbReference type="ARBA" id="ARBA00023014"/>
    </source>
</evidence>
<dbReference type="EMBL" id="HE573021">
    <property type="protein sequence ID" value="CCC47845.1"/>
    <property type="molecule type" value="Genomic_DNA"/>
</dbReference>
<evidence type="ECO:0000259" key="5">
    <source>
        <dbReference type="Pfam" id="PF00462"/>
    </source>
</evidence>
<dbReference type="FunFam" id="3.40.30.10:FF:000357">
    <property type="entry name" value="Thioredoxin-like protein"/>
    <property type="match status" value="1"/>
</dbReference>
<name>G0TV79_TRYVY</name>
<gene>
    <name evidence="6" type="ORF">TVY486_0500540</name>
</gene>
<dbReference type="GO" id="GO:0051536">
    <property type="term" value="F:iron-sulfur cluster binding"/>
    <property type="evidence" value="ECO:0007669"/>
    <property type="project" value="UniProtKB-KW"/>
</dbReference>
<keyword evidence="3" id="KW-0411">Iron-sulfur</keyword>
<dbReference type="PROSITE" id="PS51354">
    <property type="entry name" value="GLUTAREDOXIN_2"/>
    <property type="match status" value="1"/>
</dbReference>
<dbReference type="InterPro" id="IPR013766">
    <property type="entry name" value="Thioredoxin_domain"/>
</dbReference>
<dbReference type="PANTHER" id="PTHR10293">
    <property type="entry name" value="GLUTAREDOXIN FAMILY MEMBER"/>
    <property type="match status" value="1"/>
</dbReference>
<evidence type="ECO:0000256" key="2">
    <source>
        <dbReference type="ARBA" id="ARBA00023004"/>
    </source>
</evidence>
<dbReference type="Gene3D" id="3.40.30.10">
    <property type="entry name" value="Glutaredoxin"/>
    <property type="match status" value="2"/>
</dbReference>
<proteinExistence type="predicted"/>
<evidence type="ECO:0000256" key="1">
    <source>
        <dbReference type="ARBA" id="ARBA00022723"/>
    </source>
</evidence>
<feature type="domain" description="Thioredoxin" evidence="4">
    <location>
        <begin position="22"/>
        <end position="105"/>
    </location>
</feature>
<dbReference type="Pfam" id="PF00085">
    <property type="entry name" value="Thioredoxin"/>
    <property type="match status" value="1"/>
</dbReference>